<dbReference type="PANTHER" id="PTHR15157:SF24">
    <property type="entry name" value="VACUOLAR PROTEIN SORTING 38"/>
    <property type="match status" value="1"/>
</dbReference>
<evidence type="ECO:0000256" key="1">
    <source>
        <dbReference type="SAM" id="Coils"/>
    </source>
</evidence>
<feature type="coiled-coil region" evidence="1">
    <location>
        <begin position="41"/>
        <end position="92"/>
    </location>
</feature>
<dbReference type="EMBL" id="JASCZI010181255">
    <property type="protein sequence ID" value="MED6180014.1"/>
    <property type="molecule type" value="Genomic_DNA"/>
</dbReference>
<comment type="caution">
    <text evidence="2">The sequence shown here is derived from an EMBL/GenBank/DDBJ whole genome shotgun (WGS) entry which is preliminary data.</text>
</comment>
<reference evidence="2 3" key="1">
    <citation type="journal article" date="2023" name="Plants (Basel)">
        <title>Bridging the Gap: Combining Genomics and Transcriptomics Approaches to Understand Stylosanthes scabra, an Orphan Legume from the Brazilian Caatinga.</title>
        <authorList>
            <person name="Ferreira-Neto J.R.C."/>
            <person name="da Silva M.D."/>
            <person name="Binneck E."/>
            <person name="de Melo N.F."/>
            <person name="da Silva R.H."/>
            <person name="de Melo A.L.T.M."/>
            <person name="Pandolfi V."/>
            <person name="Bustamante F.O."/>
            <person name="Brasileiro-Vidal A.C."/>
            <person name="Benko-Iseppon A.M."/>
        </authorList>
    </citation>
    <scope>NUCLEOTIDE SEQUENCE [LARGE SCALE GENOMIC DNA]</scope>
    <source>
        <tissue evidence="2">Leaves</tissue>
    </source>
</reference>
<keyword evidence="3" id="KW-1185">Reference proteome</keyword>
<sequence length="148" mass="16627">MEPNQNITLLTTTTDPEDVRVIEWEDFESELARLSSLSYALNEAKEKKSLLHQKLHELIQINAESLGRVNELEEMRQKLESKKLMVENMSVRSRLAKEDACKQEEQLGGAVQSLLVAGGALSVASRNLQESSSIALSFTVMGFSFIYH</sequence>
<evidence type="ECO:0000313" key="2">
    <source>
        <dbReference type="EMBL" id="MED6180014.1"/>
    </source>
</evidence>
<evidence type="ECO:0000313" key="3">
    <source>
        <dbReference type="Proteomes" id="UP001341840"/>
    </source>
</evidence>
<name>A0ABU6W3T5_9FABA</name>
<gene>
    <name evidence="2" type="ORF">PIB30_006130</name>
</gene>
<keyword evidence="1" id="KW-0175">Coiled coil</keyword>
<organism evidence="2 3">
    <name type="scientific">Stylosanthes scabra</name>
    <dbReference type="NCBI Taxonomy" id="79078"/>
    <lineage>
        <taxon>Eukaryota</taxon>
        <taxon>Viridiplantae</taxon>
        <taxon>Streptophyta</taxon>
        <taxon>Embryophyta</taxon>
        <taxon>Tracheophyta</taxon>
        <taxon>Spermatophyta</taxon>
        <taxon>Magnoliopsida</taxon>
        <taxon>eudicotyledons</taxon>
        <taxon>Gunneridae</taxon>
        <taxon>Pentapetalae</taxon>
        <taxon>rosids</taxon>
        <taxon>fabids</taxon>
        <taxon>Fabales</taxon>
        <taxon>Fabaceae</taxon>
        <taxon>Papilionoideae</taxon>
        <taxon>50 kb inversion clade</taxon>
        <taxon>dalbergioids sensu lato</taxon>
        <taxon>Dalbergieae</taxon>
        <taxon>Pterocarpus clade</taxon>
        <taxon>Stylosanthes</taxon>
    </lineage>
</organism>
<accession>A0ABU6W3T5</accession>
<proteinExistence type="predicted"/>
<dbReference type="PANTHER" id="PTHR15157">
    <property type="entry name" value="UV RADIATION RESISTANCE-ASSOCIATED GENE PROTEIN"/>
    <property type="match status" value="1"/>
</dbReference>
<dbReference type="Proteomes" id="UP001341840">
    <property type="component" value="Unassembled WGS sequence"/>
</dbReference>
<protein>
    <submittedName>
        <fullName evidence="2">Uncharacterized protein</fullName>
    </submittedName>
</protein>